<dbReference type="InterPro" id="IPR051351">
    <property type="entry name" value="Ascorbate-PTS_EIIA_comp"/>
</dbReference>
<evidence type="ECO:0000256" key="6">
    <source>
        <dbReference type="ARBA" id="ARBA00022683"/>
    </source>
</evidence>
<dbReference type="PANTHER" id="PTHR36203:SF1">
    <property type="entry name" value="ASCORBATE-SPECIFIC PTS SYSTEM EIIA COMPONENT"/>
    <property type="match status" value="1"/>
</dbReference>
<dbReference type="InterPro" id="IPR016152">
    <property type="entry name" value="PTrfase/Anion_transptr"/>
</dbReference>
<dbReference type="GO" id="GO:0016301">
    <property type="term" value="F:kinase activity"/>
    <property type="evidence" value="ECO:0007669"/>
    <property type="project" value="UniProtKB-KW"/>
</dbReference>
<protein>
    <recommendedName>
        <fullName evidence="9">Ascorbate-specific PTS system EIIA component</fullName>
    </recommendedName>
    <alternativeName>
        <fullName evidence="10">Ascorbate-specific phosphotransferase enzyme IIA component</fullName>
    </alternativeName>
</protein>
<evidence type="ECO:0000313" key="13">
    <source>
        <dbReference type="Proteomes" id="UP000184291"/>
    </source>
</evidence>
<dbReference type="GO" id="GO:0005737">
    <property type="term" value="C:cytoplasm"/>
    <property type="evidence" value="ECO:0007669"/>
    <property type="project" value="UniProtKB-SubCell"/>
</dbReference>
<keyword evidence="5 12" id="KW-0808">Transferase</keyword>
<evidence type="ECO:0000256" key="5">
    <source>
        <dbReference type="ARBA" id="ARBA00022679"/>
    </source>
</evidence>
<name>A0A1M4RZE9_9ACTO</name>
<keyword evidence="4" id="KW-0597">Phosphoprotein</keyword>
<feature type="domain" description="PTS EIIA type-2" evidence="11">
    <location>
        <begin position="2"/>
        <end position="145"/>
    </location>
</feature>
<dbReference type="SUPFAM" id="SSF55804">
    <property type="entry name" value="Phoshotransferase/anion transport protein"/>
    <property type="match status" value="1"/>
</dbReference>
<evidence type="ECO:0000256" key="7">
    <source>
        <dbReference type="ARBA" id="ARBA00022777"/>
    </source>
</evidence>
<evidence type="ECO:0000256" key="8">
    <source>
        <dbReference type="ARBA" id="ARBA00037387"/>
    </source>
</evidence>
<evidence type="ECO:0000256" key="4">
    <source>
        <dbReference type="ARBA" id="ARBA00022553"/>
    </source>
</evidence>
<organism evidence="12 13">
    <name type="scientific">Actinomyces glycerinitolerans</name>
    <dbReference type="NCBI Taxonomy" id="1892869"/>
    <lineage>
        <taxon>Bacteria</taxon>
        <taxon>Bacillati</taxon>
        <taxon>Actinomycetota</taxon>
        <taxon>Actinomycetes</taxon>
        <taxon>Actinomycetales</taxon>
        <taxon>Actinomycetaceae</taxon>
        <taxon>Actinomyces</taxon>
    </lineage>
</organism>
<proteinExistence type="predicted"/>
<reference evidence="13" key="1">
    <citation type="submission" date="2016-09" db="EMBL/GenBank/DDBJ databases">
        <authorList>
            <person name="Strepis N."/>
        </authorList>
    </citation>
    <scope>NUCLEOTIDE SEQUENCE [LARGE SCALE GENOMIC DNA]</scope>
</reference>
<evidence type="ECO:0000256" key="3">
    <source>
        <dbReference type="ARBA" id="ARBA00022490"/>
    </source>
</evidence>
<accession>A0A1M4RZE9</accession>
<keyword evidence="2" id="KW-0813">Transport</keyword>
<dbReference type="PROSITE" id="PS51094">
    <property type="entry name" value="PTS_EIIA_TYPE_2"/>
    <property type="match status" value="1"/>
</dbReference>
<dbReference type="Pfam" id="PF00359">
    <property type="entry name" value="PTS_EIIA_2"/>
    <property type="match status" value="1"/>
</dbReference>
<dbReference type="Proteomes" id="UP000184291">
    <property type="component" value="Unassembled WGS sequence"/>
</dbReference>
<evidence type="ECO:0000313" key="12">
    <source>
        <dbReference type="EMBL" id="SHE25087.1"/>
    </source>
</evidence>
<dbReference type="AlphaFoldDB" id="A0A1M4RZE9"/>
<sequence length="147" mass="16002">MVTVDPSMLALQTPPDDWRDLMRRSAALLEQHQLITPTYVDAVFAGLERNGAYMLIAPGVLLAHARPEEGALGTGLSLLTTTEDVALMDDPSMPIRLFFTLAANDSQEHLALLTALAETLMDSGLMNELRESEDPVRVAQILTPSES</sequence>
<keyword evidence="13" id="KW-1185">Reference proteome</keyword>
<dbReference type="PANTHER" id="PTHR36203">
    <property type="entry name" value="ASCORBATE-SPECIFIC PTS SYSTEM EIIA COMPONENT"/>
    <property type="match status" value="1"/>
</dbReference>
<dbReference type="STRING" id="1892869.ACGLYG10_1299"/>
<keyword evidence="6" id="KW-0598">Phosphotransferase system</keyword>
<evidence type="ECO:0000256" key="1">
    <source>
        <dbReference type="ARBA" id="ARBA00004496"/>
    </source>
</evidence>
<dbReference type="OrthoDB" id="1634238at2"/>
<dbReference type="RefSeq" id="WP_083565647.1">
    <property type="nucleotide sequence ID" value="NZ_FQTT01000009.1"/>
</dbReference>
<comment type="function">
    <text evidence="8">The phosphoenolpyruvate-dependent sugar phosphotransferase system (sugar PTS), a major carbohydrate active transport system, catalyzes the phosphorylation of incoming sugar substrates concomitantly with their translocation across the cell membrane. The enzyme II UlaABC PTS system is involved in ascorbate transport.</text>
</comment>
<comment type="subcellular location">
    <subcellularLocation>
        <location evidence="1">Cytoplasm</location>
    </subcellularLocation>
</comment>
<keyword evidence="7" id="KW-0418">Kinase</keyword>
<evidence type="ECO:0000259" key="11">
    <source>
        <dbReference type="PROSITE" id="PS51094"/>
    </source>
</evidence>
<dbReference type="EMBL" id="FQTT01000009">
    <property type="protein sequence ID" value="SHE25087.1"/>
    <property type="molecule type" value="Genomic_DNA"/>
</dbReference>
<keyword evidence="3" id="KW-0963">Cytoplasm</keyword>
<gene>
    <name evidence="12" type="ORF">ACGLYG10_1299</name>
</gene>
<dbReference type="InterPro" id="IPR002178">
    <property type="entry name" value="PTS_EIIA_type-2_dom"/>
</dbReference>
<dbReference type="Gene3D" id="3.40.930.10">
    <property type="entry name" value="Mannitol-specific EII, Chain A"/>
    <property type="match status" value="1"/>
</dbReference>
<evidence type="ECO:0000256" key="10">
    <source>
        <dbReference type="ARBA" id="ARBA00042072"/>
    </source>
</evidence>
<evidence type="ECO:0000256" key="9">
    <source>
        <dbReference type="ARBA" id="ARBA00041175"/>
    </source>
</evidence>
<dbReference type="GO" id="GO:0009401">
    <property type="term" value="P:phosphoenolpyruvate-dependent sugar phosphotransferase system"/>
    <property type="evidence" value="ECO:0007669"/>
    <property type="project" value="UniProtKB-KW"/>
</dbReference>
<keyword evidence="12" id="KW-0670">Pyruvate</keyword>
<evidence type="ECO:0000256" key="2">
    <source>
        <dbReference type="ARBA" id="ARBA00022448"/>
    </source>
</evidence>